<dbReference type="EMBL" id="JBBPCC010000020">
    <property type="protein sequence ID" value="MEK8131301.1"/>
    <property type="molecule type" value="Genomic_DNA"/>
</dbReference>
<protein>
    <recommendedName>
        <fullName evidence="5">DUF4367 domain-containing protein</fullName>
    </recommendedName>
</protein>
<feature type="compositionally biased region" description="Low complexity" evidence="1">
    <location>
        <begin position="64"/>
        <end position="77"/>
    </location>
</feature>
<sequence>MTTAPHPNWKRKLLLSAAAMLAAALLATACSKKAPAEPGNPAPPSASTGDNNPQTPSGNGQSSPAGQPAPGGDAAKPAEPVKLVPLEFTEMYRQTLLDSAKAQGIKTVYVPKLGAQDDRISQIQGMEKAFTLQYLNMELIESSQEIKPSGQVENEKQVKLKNGNGQWVTAGGQTALYMKRGDTYLALRSLQKLTDSDIEAIADSLGAL</sequence>
<proteinExistence type="predicted"/>
<evidence type="ECO:0000313" key="3">
    <source>
        <dbReference type="EMBL" id="MEK8131301.1"/>
    </source>
</evidence>
<dbReference type="PROSITE" id="PS51318">
    <property type="entry name" value="TAT"/>
    <property type="match status" value="1"/>
</dbReference>
<evidence type="ECO:0000256" key="2">
    <source>
        <dbReference type="SAM" id="SignalP"/>
    </source>
</evidence>
<accession>A0ABU9DR08</accession>
<comment type="caution">
    <text evidence="3">The sequence shown here is derived from an EMBL/GenBank/DDBJ whole genome shotgun (WGS) entry which is preliminary data.</text>
</comment>
<feature type="chain" id="PRO_5046356022" description="DUF4367 domain-containing protein" evidence="2">
    <location>
        <begin position="37"/>
        <end position="208"/>
    </location>
</feature>
<keyword evidence="4" id="KW-1185">Reference proteome</keyword>
<name>A0ABU9DR08_9BACL</name>
<evidence type="ECO:0008006" key="5">
    <source>
        <dbReference type="Google" id="ProtNLM"/>
    </source>
</evidence>
<gene>
    <name evidence="3" type="ORF">WMW72_25670</name>
</gene>
<dbReference type="InterPro" id="IPR006311">
    <property type="entry name" value="TAT_signal"/>
</dbReference>
<feature type="signal peptide" evidence="2">
    <location>
        <begin position="1"/>
        <end position="36"/>
    </location>
</feature>
<feature type="region of interest" description="Disordered" evidence="1">
    <location>
        <begin position="33"/>
        <end position="77"/>
    </location>
</feature>
<dbReference type="Proteomes" id="UP001469365">
    <property type="component" value="Unassembled WGS sequence"/>
</dbReference>
<evidence type="ECO:0000256" key="1">
    <source>
        <dbReference type="SAM" id="MobiDB-lite"/>
    </source>
</evidence>
<reference evidence="3 4" key="1">
    <citation type="submission" date="2024-04" db="EMBL/GenBank/DDBJ databases">
        <title>draft genome sequnece of Paenibacillus filicis.</title>
        <authorList>
            <person name="Kim D.-U."/>
        </authorList>
    </citation>
    <scope>NUCLEOTIDE SEQUENCE [LARGE SCALE GENOMIC DNA]</scope>
    <source>
        <strain evidence="3 4">KACC14197</strain>
    </source>
</reference>
<dbReference type="RefSeq" id="WP_341418436.1">
    <property type="nucleotide sequence ID" value="NZ_JBBPCC010000020.1"/>
</dbReference>
<organism evidence="3 4">
    <name type="scientific">Paenibacillus filicis</name>
    <dbReference type="NCBI Taxonomy" id="669464"/>
    <lineage>
        <taxon>Bacteria</taxon>
        <taxon>Bacillati</taxon>
        <taxon>Bacillota</taxon>
        <taxon>Bacilli</taxon>
        <taxon>Bacillales</taxon>
        <taxon>Paenibacillaceae</taxon>
        <taxon>Paenibacillus</taxon>
    </lineage>
</organism>
<evidence type="ECO:0000313" key="4">
    <source>
        <dbReference type="Proteomes" id="UP001469365"/>
    </source>
</evidence>
<feature type="compositionally biased region" description="Polar residues" evidence="1">
    <location>
        <begin position="45"/>
        <end position="63"/>
    </location>
</feature>
<keyword evidence="2" id="KW-0732">Signal</keyword>